<reference evidence="4" key="1">
    <citation type="submission" date="2017-02" db="UniProtKB">
        <authorList>
            <consortium name="WormBaseParasite"/>
        </authorList>
    </citation>
    <scope>IDENTIFICATION</scope>
</reference>
<name>A0A0N5AEB6_9BILA</name>
<dbReference type="PROSITE" id="PS51420">
    <property type="entry name" value="RHO"/>
    <property type="match status" value="1"/>
</dbReference>
<keyword evidence="3" id="KW-1185">Reference proteome</keyword>
<dbReference type="InterPro" id="IPR001806">
    <property type="entry name" value="Small_GTPase"/>
</dbReference>
<dbReference type="GO" id="GO:0003924">
    <property type="term" value="F:GTPase activity"/>
    <property type="evidence" value="ECO:0007669"/>
    <property type="project" value="InterPro"/>
</dbReference>
<dbReference type="FunFam" id="3.40.50.300:FF:001329">
    <property type="entry name" value="Small GTP-binding protein, putative"/>
    <property type="match status" value="1"/>
</dbReference>
<accession>A0A0N5AEB6</accession>
<dbReference type="PROSITE" id="PS51421">
    <property type="entry name" value="RAS"/>
    <property type="match status" value="1"/>
</dbReference>
<dbReference type="STRING" id="451379.A0A0N5AEB6"/>
<dbReference type="SMART" id="SM00174">
    <property type="entry name" value="RHO"/>
    <property type="match status" value="1"/>
</dbReference>
<dbReference type="GO" id="GO:0005525">
    <property type="term" value="F:GTP binding"/>
    <property type="evidence" value="ECO:0007669"/>
    <property type="project" value="UniProtKB-KW"/>
</dbReference>
<sequence length="186" mass="21454">MSKAANNSSTSDNVTNCKVVILGDQNVGKSSILMRYFGHEITTDYRPTIGIDFCSKIIEKDKKMIRLYIWDTAGQERFRSLISTYLRDCNIAVVVYDITSQQSFDHLKAWFDYIHRECGDRVQTVLVGNKSDLSNQRLVYLKCCRYRNVKQAKEKGQFVWMKQAKVQRALPVRHCVDPLSMKVAAE</sequence>
<dbReference type="SMART" id="SM00175">
    <property type="entry name" value="RAB"/>
    <property type="match status" value="1"/>
</dbReference>
<evidence type="ECO:0000256" key="2">
    <source>
        <dbReference type="ARBA" id="ARBA00023134"/>
    </source>
</evidence>
<dbReference type="AlphaFoldDB" id="A0A0N5AEB6"/>
<evidence type="ECO:0000313" key="4">
    <source>
        <dbReference type="WBParaSite" id="SMUV_0000256501-mRNA-1"/>
    </source>
</evidence>
<dbReference type="InterPro" id="IPR050227">
    <property type="entry name" value="Rab"/>
</dbReference>
<dbReference type="Pfam" id="PF00071">
    <property type="entry name" value="Ras"/>
    <property type="match status" value="1"/>
</dbReference>
<dbReference type="InterPro" id="IPR027417">
    <property type="entry name" value="P-loop_NTPase"/>
</dbReference>
<dbReference type="CDD" id="cd00154">
    <property type="entry name" value="Rab"/>
    <property type="match status" value="1"/>
</dbReference>
<dbReference type="NCBIfam" id="TIGR00231">
    <property type="entry name" value="small_GTP"/>
    <property type="match status" value="1"/>
</dbReference>
<dbReference type="WBParaSite" id="SMUV_0000256501-mRNA-1">
    <property type="protein sequence ID" value="SMUV_0000256501-mRNA-1"/>
    <property type="gene ID" value="SMUV_0000256501"/>
</dbReference>
<proteinExistence type="predicted"/>
<keyword evidence="2" id="KW-0342">GTP-binding</keyword>
<protein>
    <submittedName>
        <fullName evidence="4">Ras-related protein Rab-18</fullName>
    </submittedName>
</protein>
<organism evidence="3 4">
    <name type="scientific">Syphacia muris</name>
    <dbReference type="NCBI Taxonomy" id="451379"/>
    <lineage>
        <taxon>Eukaryota</taxon>
        <taxon>Metazoa</taxon>
        <taxon>Ecdysozoa</taxon>
        <taxon>Nematoda</taxon>
        <taxon>Chromadorea</taxon>
        <taxon>Rhabditida</taxon>
        <taxon>Spirurina</taxon>
        <taxon>Oxyuridomorpha</taxon>
        <taxon>Oxyuroidea</taxon>
        <taxon>Oxyuridae</taxon>
        <taxon>Syphacia</taxon>
    </lineage>
</organism>
<dbReference type="InterPro" id="IPR005225">
    <property type="entry name" value="Small_GTP-bd"/>
</dbReference>
<dbReference type="SMART" id="SM00173">
    <property type="entry name" value="RAS"/>
    <property type="match status" value="1"/>
</dbReference>
<dbReference type="Gene3D" id="3.40.50.300">
    <property type="entry name" value="P-loop containing nucleotide triphosphate hydrolases"/>
    <property type="match status" value="1"/>
</dbReference>
<dbReference type="PANTHER" id="PTHR47977">
    <property type="entry name" value="RAS-RELATED PROTEIN RAB"/>
    <property type="match status" value="1"/>
</dbReference>
<dbReference type="Proteomes" id="UP000046393">
    <property type="component" value="Unplaced"/>
</dbReference>
<dbReference type="PROSITE" id="PS51419">
    <property type="entry name" value="RAB"/>
    <property type="match status" value="1"/>
</dbReference>
<evidence type="ECO:0000256" key="1">
    <source>
        <dbReference type="ARBA" id="ARBA00022741"/>
    </source>
</evidence>
<evidence type="ECO:0000313" key="3">
    <source>
        <dbReference type="Proteomes" id="UP000046393"/>
    </source>
</evidence>
<dbReference type="PRINTS" id="PR00449">
    <property type="entry name" value="RASTRNSFRMNG"/>
</dbReference>
<keyword evidence="1" id="KW-0547">Nucleotide-binding</keyword>
<dbReference type="SUPFAM" id="SSF52540">
    <property type="entry name" value="P-loop containing nucleoside triphosphate hydrolases"/>
    <property type="match status" value="1"/>
</dbReference>